<reference evidence="2 3" key="1">
    <citation type="journal article" date="2020" name="Microb. Ecol.">
        <title>Ecogenomics of the Marine Benthic Filamentous Cyanobacterium Adonisia.</title>
        <authorList>
            <person name="Walter J.M."/>
            <person name="Coutinho F.H."/>
            <person name="Leomil L."/>
            <person name="Hargreaves P.I."/>
            <person name="Campeao M.E."/>
            <person name="Vieira V.V."/>
            <person name="Silva B.S."/>
            <person name="Fistarol G.O."/>
            <person name="Salomon P.S."/>
            <person name="Sawabe T."/>
            <person name="Mino S."/>
            <person name="Hosokawa M."/>
            <person name="Miyashita H."/>
            <person name="Maruyama F."/>
            <person name="van Verk M.C."/>
            <person name="Dutilh B.E."/>
            <person name="Thompson C.C."/>
            <person name="Thompson F.L."/>
        </authorList>
    </citation>
    <scope>NUCLEOTIDE SEQUENCE [LARGE SCALE GENOMIC DNA]</scope>
    <source>
        <strain evidence="2 3">CCMR0081</strain>
    </source>
</reference>
<gene>
    <name evidence="2" type="ORF">DXZ20_18160</name>
</gene>
<name>A0A6M0RMU9_9CYAN</name>
<dbReference type="AlphaFoldDB" id="A0A6M0RMU9"/>
<evidence type="ECO:0000313" key="3">
    <source>
        <dbReference type="Proteomes" id="UP000481033"/>
    </source>
</evidence>
<proteinExistence type="predicted"/>
<dbReference type="Proteomes" id="UP000481033">
    <property type="component" value="Unassembled WGS sequence"/>
</dbReference>
<accession>A0A6M0RMU9</accession>
<keyword evidence="3" id="KW-1185">Reference proteome</keyword>
<dbReference type="EMBL" id="QXHD01000004">
    <property type="protein sequence ID" value="NEZ57554.1"/>
    <property type="molecule type" value="Genomic_DNA"/>
</dbReference>
<evidence type="ECO:0000313" key="2">
    <source>
        <dbReference type="EMBL" id="NEZ57554.1"/>
    </source>
</evidence>
<feature type="chain" id="PRO_5026711333" evidence="1">
    <location>
        <begin position="31"/>
        <end position="114"/>
    </location>
</feature>
<feature type="signal peptide" evidence="1">
    <location>
        <begin position="1"/>
        <end position="30"/>
    </location>
</feature>
<comment type="caution">
    <text evidence="2">The sequence shown here is derived from an EMBL/GenBank/DDBJ whole genome shotgun (WGS) entry which is preliminary data.</text>
</comment>
<keyword evidence="1" id="KW-0732">Signal</keyword>
<sequence>MWEVSLMARFAMAALLTAVSVTGLTGLALAEDVTRQPETMPVVAQLQLRDRTVTITSHPEGYLYSVADESGAVLNAALTEQEIAEQYPDLFDLLQPAVADDGNAELMMLAPIVQ</sequence>
<evidence type="ECO:0000256" key="1">
    <source>
        <dbReference type="SAM" id="SignalP"/>
    </source>
</evidence>
<protein>
    <submittedName>
        <fullName evidence="2">Uncharacterized protein</fullName>
    </submittedName>
</protein>
<organism evidence="2 3">
    <name type="scientific">Adonisia turfae CCMR0081</name>
    <dbReference type="NCBI Taxonomy" id="2292702"/>
    <lineage>
        <taxon>Bacteria</taxon>
        <taxon>Bacillati</taxon>
        <taxon>Cyanobacteriota</taxon>
        <taxon>Adonisia</taxon>
        <taxon>Adonisia turfae</taxon>
    </lineage>
</organism>